<organism evidence="1 2">
    <name type="scientific">Nocardioides marmoriginsengisoli</name>
    <dbReference type="NCBI Taxonomy" id="661483"/>
    <lineage>
        <taxon>Bacteria</taxon>
        <taxon>Bacillati</taxon>
        <taxon>Actinomycetota</taxon>
        <taxon>Actinomycetes</taxon>
        <taxon>Propionibacteriales</taxon>
        <taxon>Nocardioidaceae</taxon>
        <taxon>Nocardioides</taxon>
    </lineage>
</organism>
<dbReference type="AlphaFoldDB" id="A0A3N0CC25"/>
<evidence type="ECO:0000313" key="1">
    <source>
        <dbReference type="EMBL" id="RNL61005.1"/>
    </source>
</evidence>
<keyword evidence="2" id="KW-1185">Reference proteome</keyword>
<feature type="non-terminal residue" evidence="1">
    <location>
        <position position="175"/>
    </location>
</feature>
<accession>A0A3N0CC25</accession>
<sequence length="175" mass="19807">MTTTQINPEKLALLDQITLDNGSHKNFEEGHCAMEVVSWLADEGFTDGPVCASVVLRRYVIELNDRWGTEKRQSLKPYLIRMIGTGSDGKDEIRAQIAMRALLEDLLAPWFRLAGMTAEAEETAALVDAPRDVQVEAIRRWREAAWAVRQERFDSLRELYKAAILAKFKEKGVDA</sequence>
<gene>
    <name evidence="1" type="ORF">EFK50_16595</name>
</gene>
<proteinExistence type="predicted"/>
<protein>
    <submittedName>
        <fullName evidence="1">Uncharacterized protein</fullName>
    </submittedName>
</protein>
<dbReference type="EMBL" id="RJSE01000008">
    <property type="protein sequence ID" value="RNL61005.1"/>
    <property type="molecule type" value="Genomic_DNA"/>
</dbReference>
<reference evidence="1 2" key="1">
    <citation type="submission" date="2018-11" db="EMBL/GenBank/DDBJ databases">
        <authorList>
            <person name="Li F."/>
        </authorList>
    </citation>
    <scope>NUCLEOTIDE SEQUENCE [LARGE SCALE GENOMIC DNA]</scope>
    <source>
        <strain evidence="1 2">Gsoil 097</strain>
    </source>
</reference>
<dbReference type="Proteomes" id="UP000267128">
    <property type="component" value="Unassembled WGS sequence"/>
</dbReference>
<name>A0A3N0CC25_9ACTN</name>
<dbReference type="RefSeq" id="WP_221177454.1">
    <property type="nucleotide sequence ID" value="NZ_RJSE01000008.1"/>
</dbReference>
<comment type="caution">
    <text evidence="1">The sequence shown here is derived from an EMBL/GenBank/DDBJ whole genome shotgun (WGS) entry which is preliminary data.</text>
</comment>
<evidence type="ECO:0000313" key="2">
    <source>
        <dbReference type="Proteomes" id="UP000267128"/>
    </source>
</evidence>